<proteinExistence type="predicted"/>
<dbReference type="AlphaFoldDB" id="A0A7J9GE63"/>
<evidence type="ECO:0000313" key="1">
    <source>
        <dbReference type="EMBL" id="MBA0795145.1"/>
    </source>
</evidence>
<organism evidence="1 2">
    <name type="scientific">Gossypium harknessii</name>
    <dbReference type="NCBI Taxonomy" id="34285"/>
    <lineage>
        <taxon>Eukaryota</taxon>
        <taxon>Viridiplantae</taxon>
        <taxon>Streptophyta</taxon>
        <taxon>Embryophyta</taxon>
        <taxon>Tracheophyta</taxon>
        <taxon>Spermatophyta</taxon>
        <taxon>Magnoliopsida</taxon>
        <taxon>eudicotyledons</taxon>
        <taxon>Gunneridae</taxon>
        <taxon>Pentapetalae</taxon>
        <taxon>rosids</taxon>
        <taxon>malvids</taxon>
        <taxon>Malvales</taxon>
        <taxon>Malvaceae</taxon>
        <taxon>Malvoideae</taxon>
        <taxon>Gossypium</taxon>
    </lineage>
</organism>
<keyword evidence="2" id="KW-1185">Reference proteome</keyword>
<evidence type="ECO:0000313" key="2">
    <source>
        <dbReference type="Proteomes" id="UP000593560"/>
    </source>
</evidence>
<protein>
    <submittedName>
        <fullName evidence="1">Uncharacterized protein</fullName>
    </submittedName>
</protein>
<accession>A0A7J9GE63</accession>
<gene>
    <name evidence="1" type="ORF">Gohar_006045</name>
</gene>
<name>A0A7J9GE63_9ROSI</name>
<dbReference type="Proteomes" id="UP000593560">
    <property type="component" value="Unassembled WGS sequence"/>
</dbReference>
<reference evidence="1 2" key="1">
    <citation type="journal article" date="2019" name="Genome Biol. Evol.">
        <title>Insights into the evolution of the New World diploid cottons (Gossypium, subgenus Houzingenia) based on genome sequencing.</title>
        <authorList>
            <person name="Grover C.E."/>
            <person name="Arick M.A. 2nd"/>
            <person name="Thrash A."/>
            <person name="Conover J.L."/>
            <person name="Sanders W.S."/>
            <person name="Peterson D.G."/>
            <person name="Frelichowski J.E."/>
            <person name="Scheffler J.A."/>
            <person name="Scheffler B.E."/>
            <person name="Wendel J.F."/>
        </authorList>
    </citation>
    <scope>NUCLEOTIDE SEQUENCE [LARGE SCALE GENOMIC DNA]</scope>
    <source>
        <strain evidence="1">0</strain>
        <tissue evidence="1">Leaf</tissue>
    </source>
</reference>
<dbReference type="EMBL" id="JABFAD010000004">
    <property type="protein sequence ID" value="MBA0795145.1"/>
    <property type="molecule type" value="Genomic_DNA"/>
</dbReference>
<comment type="caution">
    <text evidence="1">The sequence shown here is derived from an EMBL/GenBank/DDBJ whole genome shotgun (WGS) entry which is preliminary data.</text>
</comment>
<sequence>MCFASYSTLVQGIVECGLGIANRTLNSGSYCKVVYLHSAIQASLVESEINRETLMTTALAESTSELESINYGMVAATEASIKEMPN</sequence>